<keyword evidence="3" id="KW-1003">Cell membrane</keyword>
<comment type="caution">
    <text evidence="12">The sequence shown here is derived from an EMBL/GenBank/DDBJ whole genome shotgun (WGS) entry which is preliminary data.</text>
</comment>
<feature type="domain" description="Nucleoside transporter/FeoB GTPase Gate" evidence="11">
    <location>
        <begin position="234"/>
        <end position="332"/>
    </location>
</feature>
<dbReference type="PANTHER" id="PTHR10590">
    <property type="entry name" value="SODIUM/NUCLEOSIDE COTRANSPORTER"/>
    <property type="match status" value="1"/>
</dbReference>
<organism evidence="12 13">
    <name type="scientific">Lujinxingia sediminis</name>
    <dbReference type="NCBI Taxonomy" id="2480984"/>
    <lineage>
        <taxon>Bacteria</taxon>
        <taxon>Deltaproteobacteria</taxon>
        <taxon>Bradymonadales</taxon>
        <taxon>Lujinxingiaceae</taxon>
        <taxon>Lujinxingia</taxon>
    </lineage>
</organism>
<evidence type="ECO:0000256" key="6">
    <source>
        <dbReference type="ARBA" id="ARBA00023136"/>
    </source>
</evidence>
<accession>A0ABY0CRZ7</accession>
<keyword evidence="6 8" id="KW-0472">Membrane</keyword>
<evidence type="ECO:0000259" key="10">
    <source>
        <dbReference type="Pfam" id="PF07662"/>
    </source>
</evidence>
<evidence type="ECO:0000256" key="7">
    <source>
        <dbReference type="SAM" id="MobiDB-lite"/>
    </source>
</evidence>
<feature type="domain" description="Concentrative nucleoside transporter C-terminal" evidence="10">
    <location>
        <begin position="341"/>
        <end position="429"/>
    </location>
</feature>
<feature type="transmembrane region" description="Helical" evidence="8">
    <location>
        <begin position="229"/>
        <end position="253"/>
    </location>
</feature>
<evidence type="ECO:0008006" key="14">
    <source>
        <dbReference type="Google" id="ProtNLM"/>
    </source>
</evidence>
<keyword evidence="5 8" id="KW-1133">Transmembrane helix</keyword>
<feature type="transmembrane region" description="Helical" evidence="8">
    <location>
        <begin position="308"/>
        <end position="330"/>
    </location>
</feature>
<gene>
    <name evidence="12" type="ORF">EA187_12215</name>
</gene>
<dbReference type="Proteomes" id="UP000282926">
    <property type="component" value="Unassembled WGS sequence"/>
</dbReference>
<dbReference type="Pfam" id="PF07662">
    <property type="entry name" value="Nucleos_tra2_C"/>
    <property type="match status" value="2"/>
</dbReference>
<feature type="domain" description="Concentrative nucleoside transporter N-terminal" evidence="9">
    <location>
        <begin position="147"/>
        <end position="219"/>
    </location>
</feature>
<name>A0ABY0CRZ7_9DELT</name>
<feature type="compositionally biased region" description="Low complexity" evidence="7">
    <location>
        <begin position="109"/>
        <end position="119"/>
    </location>
</feature>
<reference evidence="12 13" key="1">
    <citation type="submission" date="2019-01" db="EMBL/GenBank/DDBJ databases">
        <title>Lujinxingia litoralis gen. nov., sp. nov. and Lujinxingia sediminis gen. nov., sp. nov., new members in the order Bradymonadales, isolated from coastal sediment.</title>
        <authorList>
            <person name="Li C.-M."/>
        </authorList>
    </citation>
    <scope>NUCLEOTIDE SEQUENCE [LARGE SCALE GENOMIC DNA]</scope>
    <source>
        <strain evidence="12 13">SEH01</strain>
    </source>
</reference>
<dbReference type="InterPro" id="IPR011642">
    <property type="entry name" value="Gate_dom"/>
</dbReference>
<evidence type="ECO:0000256" key="2">
    <source>
        <dbReference type="ARBA" id="ARBA00009033"/>
    </source>
</evidence>
<feature type="transmembrane region" description="Helical" evidence="8">
    <location>
        <begin position="139"/>
        <end position="158"/>
    </location>
</feature>
<dbReference type="Pfam" id="PF07670">
    <property type="entry name" value="Gate"/>
    <property type="match status" value="1"/>
</dbReference>
<keyword evidence="4 8" id="KW-0812">Transmembrane</keyword>
<dbReference type="InterPro" id="IPR011657">
    <property type="entry name" value="CNT_C_dom"/>
</dbReference>
<feature type="transmembrane region" description="Helical" evidence="8">
    <location>
        <begin position="12"/>
        <end position="34"/>
    </location>
</feature>
<evidence type="ECO:0000256" key="4">
    <source>
        <dbReference type="ARBA" id="ARBA00022692"/>
    </source>
</evidence>
<feature type="transmembrane region" description="Helical" evidence="8">
    <location>
        <begin position="342"/>
        <end position="361"/>
    </location>
</feature>
<feature type="transmembrane region" description="Helical" evidence="8">
    <location>
        <begin position="581"/>
        <end position="603"/>
    </location>
</feature>
<evidence type="ECO:0000313" key="12">
    <source>
        <dbReference type="EMBL" id="RVU43584.1"/>
    </source>
</evidence>
<evidence type="ECO:0000256" key="5">
    <source>
        <dbReference type="ARBA" id="ARBA00022989"/>
    </source>
</evidence>
<comment type="similarity">
    <text evidence="2">Belongs to the concentrative nucleoside transporter (CNT) (TC 2.A.41) family.</text>
</comment>
<evidence type="ECO:0000256" key="8">
    <source>
        <dbReference type="SAM" id="Phobius"/>
    </source>
</evidence>
<dbReference type="Pfam" id="PF01773">
    <property type="entry name" value="Nucleos_tra2_N"/>
    <property type="match status" value="1"/>
</dbReference>
<feature type="compositionally biased region" description="Low complexity" evidence="7">
    <location>
        <begin position="68"/>
        <end position="85"/>
    </location>
</feature>
<comment type="subcellular location">
    <subcellularLocation>
        <location evidence="1">Cell membrane</location>
        <topology evidence="1">Multi-pass membrane protein</topology>
    </subcellularLocation>
</comment>
<dbReference type="InterPro" id="IPR008276">
    <property type="entry name" value="C_nuclsd_transpt"/>
</dbReference>
<dbReference type="InterPro" id="IPR002668">
    <property type="entry name" value="CNT_N_dom"/>
</dbReference>
<sequence length="604" mass="63908">MHSPRQLAQRRILYAMAWFVFLFCSSVIATGMVVGRTSPSVAQEIAQPDSVADESGERADTSDGGPTALDEAAASPPPAEAAQLEEALDEDPAEPVAAAHGEAAEESAPENAAADAVDAQAAEQETFELSRMKGEKSSFLEKFVSFFGIFALLGVAWLMSTNRRKIDWKLVGIGTGLQLVFALFIFYVPGGQKVFEVATVAVSKLLEFTNTGADFIFSSYVTGSVEGGLINFAFAVLPTIIFFSALMTVLYHLGIMQKLVHMFAWVMQRTMGISGAESMSAAANIFVGQTEAPLVVKPFVKNMTMSELMVVMTGGFATVAGGVLAIYVGMMEPSFPDIAGHLLAASVMSAPAALVIAKIIYPETDHPMTAGKLEMEDLREDVNVLDAASRGAAEGMKLALNVAAMLLAFIALMELVNYLITWPSLMINASTLGSLAEAFAAGNMALPEGCDPATVADAAVVGCIETMQAAPGMTASWIAPVVTMQDIFGYIFWPFAWVMGVPAEDCYTIARLLGEKMVINELVAYGSLQQLLLDPNVVLSERSIIIATYALCGFANFGSIGIQLGGIGGIAPERKGDLARIALRAMFGGTLAAFMTATIAGILI</sequence>
<feature type="transmembrane region" description="Helical" evidence="8">
    <location>
        <begin position="398"/>
        <end position="420"/>
    </location>
</feature>
<feature type="region of interest" description="Disordered" evidence="7">
    <location>
        <begin position="46"/>
        <end position="119"/>
    </location>
</feature>
<dbReference type="PANTHER" id="PTHR10590:SF4">
    <property type="entry name" value="SOLUTE CARRIER FAMILY 28 MEMBER 3"/>
    <property type="match status" value="1"/>
</dbReference>
<feature type="transmembrane region" description="Helical" evidence="8">
    <location>
        <begin position="544"/>
        <end position="569"/>
    </location>
</feature>
<dbReference type="RefSeq" id="WP_127780422.1">
    <property type="nucleotide sequence ID" value="NZ_SADD01000006.1"/>
</dbReference>
<proteinExistence type="inferred from homology"/>
<feature type="transmembrane region" description="Helical" evidence="8">
    <location>
        <begin position="170"/>
        <end position="188"/>
    </location>
</feature>
<evidence type="ECO:0000259" key="9">
    <source>
        <dbReference type="Pfam" id="PF01773"/>
    </source>
</evidence>
<evidence type="ECO:0000259" key="11">
    <source>
        <dbReference type="Pfam" id="PF07670"/>
    </source>
</evidence>
<evidence type="ECO:0000256" key="1">
    <source>
        <dbReference type="ARBA" id="ARBA00004651"/>
    </source>
</evidence>
<evidence type="ECO:0000256" key="3">
    <source>
        <dbReference type="ARBA" id="ARBA00022475"/>
    </source>
</evidence>
<feature type="domain" description="Concentrative nucleoside transporter C-terminal" evidence="10">
    <location>
        <begin position="459"/>
        <end position="601"/>
    </location>
</feature>
<dbReference type="EMBL" id="SADD01000006">
    <property type="protein sequence ID" value="RVU43584.1"/>
    <property type="molecule type" value="Genomic_DNA"/>
</dbReference>
<evidence type="ECO:0000313" key="13">
    <source>
        <dbReference type="Proteomes" id="UP000282926"/>
    </source>
</evidence>
<keyword evidence="13" id="KW-1185">Reference proteome</keyword>
<protein>
    <recommendedName>
        <fullName evidence="14">NupC/NupG family nucleoside CNT transporter</fullName>
    </recommendedName>
</protein>